<evidence type="ECO:0000313" key="3">
    <source>
        <dbReference type="Proteomes" id="UP000606115"/>
    </source>
</evidence>
<gene>
    <name evidence="2" type="ORF">GCM10007173_33380</name>
</gene>
<proteinExistence type="predicted"/>
<dbReference type="GeneID" id="303305671"/>
<dbReference type="PANTHER" id="PTHR37318:SF1">
    <property type="entry name" value="BSL7504 PROTEIN"/>
    <property type="match status" value="1"/>
</dbReference>
<organism evidence="2 3">
    <name type="scientific">Glutamicibacter ardleyensis</name>
    <dbReference type="NCBI Taxonomy" id="225894"/>
    <lineage>
        <taxon>Bacteria</taxon>
        <taxon>Bacillati</taxon>
        <taxon>Actinomycetota</taxon>
        <taxon>Actinomycetes</taxon>
        <taxon>Micrococcales</taxon>
        <taxon>Micrococcaceae</taxon>
        <taxon>Glutamicibacter</taxon>
    </lineage>
</organism>
<evidence type="ECO:0000313" key="2">
    <source>
        <dbReference type="EMBL" id="GGJ71832.1"/>
    </source>
</evidence>
<dbReference type="InterPro" id="IPR036390">
    <property type="entry name" value="WH_DNA-bd_sf"/>
</dbReference>
<dbReference type="EMBL" id="BMKX01000011">
    <property type="protein sequence ID" value="GGJ71832.1"/>
    <property type="molecule type" value="Genomic_DNA"/>
</dbReference>
<reference evidence="3" key="1">
    <citation type="journal article" date="2019" name="Int. J. Syst. Evol. Microbiol.">
        <title>The Global Catalogue of Microorganisms (GCM) 10K type strain sequencing project: providing services to taxonomists for standard genome sequencing and annotation.</title>
        <authorList>
            <consortium name="The Broad Institute Genomics Platform"/>
            <consortium name="The Broad Institute Genome Sequencing Center for Infectious Disease"/>
            <person name="Wu L."/>
            <person name="Ma J."/>
        </authorList>
    </citation>
    <scope>NUCLEOTIDE SEQUENCE [LARGE SCALE GENOMIC DNA]</scope>
    <source>
        <strain evidence="3">CGMCC 1.3685</strain>
    </source>
</reference>
<feature type="domain" description="Winged helix DNA-binding" evidence="1">
    <location>
        <begin position="18"/>
        <end position="96"/>
    </location>
</feature>
<dbReference type="Gene3D" id="1.10.10.10">
    <property type="entry name" value="Winged helix-like DNA-binding domain superfamily/Winged helix DNA-binding domain"/>
    <property type="match status" value="1"/>
</dbReference>
<dbReference type="Pfam" id="PF13601">
    <property type="entry name" value="HTH_34"/>
    <property type="match status" value="1"/>
</dbReference>
<dbReference type="SUPFAM" id="SSF46785">
    <property type="entry name" value="Winged helix' DNA-binding domain"/>
    <property type="match status" value="1"/>
</dbReference>
<comment type="caution">
    <text evidence="2">The sequence shown here is derived from an EMBL/GenBank/DDBJ whole genome shotgun (WGS) entry which is preliminary data.</text>
</comment>
<name>A0ABQ2DTI5_9MICC</name>
<dbReference type="InterPro" id="IPR036388">
    <property type="entry name" value="WH-like_DNA-bd_sf"/>
</dbReference>
<sequence>MNKQANTARFDELIHAPIRLRICASLAPVQWAEFAHLRDALNIADSVLSKHLKQLTDTGYIQIERFTKLGRSHMRVSLTRAGRDAYVGHVAALREITAGE</sequence>
<dbReference type="PANTHER" id="PTHR37318">
    <property type="entry name" value="BSL7504 PROTEIN"/>
    <property type="match status" value="1"/>
</dbReference>
<keyword evidence="3" id="KW-1185">Reference proteome</keyword>
<protein>
    <submittedName>
        <fullName evidence="2">MarR family transcriptional regulator</fullName>
    </submittedName>
</protein>
<evidence type="ECO:0000259" key="1">
    <source>
        <dbReference type="Pfam" id="PF13601"/>
    </source>
</evidence>
<accession>A0ABQ2DTI5</accession>
<dbReference type="InterPro" id="IPR027395">
    <property type="entry name" value="WH_DNA-bd_dom"/>
</dbReference>
<dbReference type="RefSeq" id="WP_096257546.1">
    <property type="nucleotide sequence ID" value="NZ_BMKX01000011.1"/>
</dbReference>
<dbReference type="Proteomes" id="UP000606115">
    <property type="component" value="Unassembled WGS sequence"/>
</dbReference>